<name>A0ABX7FUD2_BRECH</name>
<evidence type="ECO:0000259" key="13">
    <source>
        <dbReference type="PROSITE" id="PS50109"/>
    </source>
</evidence>
<dbReference type="InterPro" id="IPR013767">
    <property type="entry name" value="PAS_fold"/>
</dbReference>
<dbReference type="Pfam" id="PF00512">
    <property type="entry name" value="HisKA"/>
    <property type="match status" value="1"/>
</dbReference>
<evidence type="ECO:0000256" key="3">
    <source>
        <dbReference type="ARBA" id="ARBA00012438"/>
    </source>
</evidence>
<sequence length="589" mass="66586">MTRFRIKLTLTILGLISLVLLLMGMYFAKVLENSYLQSLHELLSRESKLIAQAVRFPDVFSNRTILEERVLQVAPSDEVRLTVIDKDGLVLYDNSTQANEMENHHDRPEFLAALNGDTGISRRYSVTLGHDMMYVAVPVMQGTEIVGAVRSAMSMKDITDTIHNMWYSLLTGLLVTLVVGSIVVSRISFSIIRPIEEITRVARNITQRQYESRVRIKAKDEIGQLAGAINFMASSLEQQMYEISENQQRLSGVLTNMTSGVIFISEQRRIMLVNPAVEKLLGTPGHEIVGKLHIEAGKSFGLSQYIDRCLDKSEKFREEVHIYYPEERVLDVNFAPYINFKGESRGVVVVLHDITDIRRLEKMRSDFVANVSHELRTPITSIKGFTETLLEGAMQDEETCRNFLQIISDESERLYRMIRDILDLSKIEQKRIPLHISQVHLQELIASTVAIINDQAQRKQLTIQLPGQESDISLMTDKDCLQQIVLNLLSNAVAYTPEGGSITILARHDEAEQQLKIQVIDTGIGIPEKDIPRIFERFYRVDKARSRDSGGTGLGLAIVKHLVENLHGQIRVESKEGRGTTFTVTLPLV</sequence>
<comment type="subcellular location">
    <subcellularLocation>
        <location evidence="2">Cell membrane</location>
        <topology evidence="2">Multi-pass membrane protein</topology>
    </subcellularLocation>
</comment>
<feature type="transmembrane region" description="Helical" evidence="12">
    <location>
        <begin position="165"/>
        <end position="184"/>
    </location>
</feature>
<dbReference type="InterPro" id="IPR003661">
    <property type="entry name" value="HisK_dim/P_dom"/>
</dbReference>
<evidence type="ECO:0000313" key="17">
    <source>
        <dbReference type="Proteomes" id="UP000596248"/>
    </source>
</evidence>
<dbReference type="PANTHER" id="PTHR45453:SF1">
    <property type="entry name" value="PHOSPHATE REGULON SENSOR PROTEIN PHOR"/>
    <property type="match status" value="1"/>
</dbReference>
<dbReference type="CDD" id="cd06225">
    <property type="entry name" value="HAMP"/>
    <property type="match status" value="1"/>
</dbReference>
<feature type="transmembrane region" description="Helical" evidence="12">
    <location>
        <begin position="6"/>
        <end position="28"/>
    </location>
</feature>
<dbReference type="Gene3D" id="6.10.340.10">
    <property type="match status" value="1"/>
</dbReference>
<dbReference type="InterPro" id="IPR000014">
    <property type="entry name" value="PAS"/>
</dbReference>
<evidence type="ECO:0000256" key="9">
    <source>
        <dbReference type="ARBA" id="ARBA00022840"/>
    </source>
</evidence>
<dbReference type="CDD" id="cd00130">
    <property type="entry name" value="PAS"/>
    <property type="match status" value="1"/>
</dbReference>
<dbReference type="InterPro" id="IPR050351">
    <property type="entry name" value="BphY/WalK/GraS-like"/>
</dbReference>
<keyword evidence="7" id="KW-0547">Nucleotide-binding</keyword>
<evidence type="ECO:0000256" key="7">
    <source>
        <dbReference type="ARBA" id="ARBA00022741"/>
    </source>
</evidence>
<dbReference type="InterPro" id="IPR003594">
    <property type="entry name" value="HATPase_dom"/>
</dbReference>
<dbReference type="Gene3D" id="3.30.450.20">
    <property type="entry name" value="PAS domain"/>
    <property type="match status" value="2"/>
</dbReference>
<dbReference type="Gene3D" id="1.10.287.130">
    <property type="match status" value="1"/>
</dbReference>
<evidence type="ECO:0000313" key="16">
    <source>
        <dbReference type="EMBL" id="QRG68961.1"/>
    </source>
</evidence>
<evidence type="ECO:0000256" key="8">
    <source>
        <dbReference type="ARBA" id="ARBA00022777"/>
    </source>
</evidence>
<feature type="domain" description="PAS" evidence="14">
    <location>
        <begin position="246"/>
        <end position="291"/>
    </location>
</feature>
<dbReference type="PROSITE" id="PS50109">
    <property type="entry name" value="HIS_KIN"/>
    <property type="match status" value="1"/>
</dbReference>
<dbReference type="PRINTS" id="PR00344">
    <property type="entry name" value="BCTRLSENSOR"/>
</dbReference>
<dbReference type="PROSITE" id="PS50885">
    <property type="entry name" value="HAMP"/>
    <property type="match status" value="1"/>
</dbReference>
<dbReference type="SUPFAM" id="SSF158472">
    <property type="entry name" value="HAMP domain-like"/>
    <property type="match status" value="1"/>
</dbReference>
<dbReference type="EC" id="2.7.13.3" evidence="3"/>
<dbReference type="InterPro" id="IPR004358">
    <property type="entry name" value="Sig_transdc_His_kin-like_C"/>
</dbReference>
<dbReference type="PANTHER" id="PTHR45453">
    <property type="entry name" value="PHOSPHATE REGULON SENSOR PROTEIN PHOR"/>
    <property type="match status" value="1"/>
</dbReference>
<evidence type="ECO:0000256" key="10">
    <source>
        <dbReference type="ARBA" id="ARBA00023012"/>
    </source>
</evidence>
<evidence type="ECO:0000259" key="15">
    <source>
        <dbReference type="PROSITE" id="PS50885"/>
    </source>
</evidence>
<evidence type="ECO:0000256" key="6">
    <source>
        <dbReference type="ARBA" id="ARBA00022679"/>
    </source>
</evidence>
<dbReference type="CDD" id="cd16922">
    <property type="entry name" value="HATPase_EvgS-ArcB-TorS-like"/>
    <property type="match status" value="1"/>
</dbReference>
<dbReference type="CDD" id="cd00082">
    <property type="entry name" value="HisKA"/>
    <property type="match status" value="1"/>
</dbReference>
<dbReference type="InterPro" id="IPR003660">
    <property type="entry name" value="HAMP_dom"/>
</dbReference>
<keyword evidence="4" id="KW-1003">Cell membrane</keyword>
<feature type="domain" description="Histidine kinase" evidence="13">
    <location>
        <begin position="370"/>
        <end position="589"/>
    </location>
</feature>
<dbReference type="Pfam" id="PF00989">
    <property type="entry name" value="PAS"/>
    <property type="match status" value="1"/>
</dbReference>
<organism evidence="16 17">
    <name type="scientific">Brevibacillus choshinensis</name>
    <dbReference type="NCBI Taxonomy" id="54911"/>
    <lineage>
        <taxon>Bacteria</taxon>
        <taxon>Bacillati</taxon>
        <taxon>Bacillota</taxon>
        <taxon>Bacilli</taxon>
        <taxon>Bacillales</taxon>
        <taxon>Paenibacillaceae</taxon>
        <taxon>Brevibacillus</taxon>
    </lineage>
</organism>
<dbReference type="SMART" id="SM00091">
    <property type="entry name" value="PAS"/>
    <property type="match status" value="1"/>
</dbReference>
<dbReference type="EMBL" id="CP069127">
    <property type="protein sequence ID" value="QRG68961.1"/>
    <property type="molecule type" value="Genomic_DNA"/>
</dbReference>
<evidence type="ECO:0000256" key="12">
    <source>
        <dbReference type="SAM" id="Phobius"/>
    </source>
</evidence>
<dbReference type="SMART" id="SM00388">
    <property type="entry name" value="HisKA"/>
    <property type="match status" value="1"/>
</dbReference>
<dbReference type="SUPFAM" id="SSF47384">
    <property type="entry name" value="Homodimeric domain of signal transducing histidine kinase"/>
    <property type="match status" value="1"/>
</dbReference>
<dbReference type="SMART" id="SM00304">
    <property type="entry name" value="HAMP"/>
    <property type="match status" value="1"/>
</dbReference>
<dbReference type="Pfam" id="PF02518">
    <property type="entry name" value="HATPase_c"/>
    <property type="match status" value="1"/>
</dbReference>
<dbReference type="NCBIfam" id="NF046044">
    <property type="entry name" value="PnpS"/>
    <property type="match status" value="1"/>
</dbReference>
<dbReference type="InterPro" id="IPR005467">
    <property type="entry name" value="His_kinase_dom"/>
</dbReference>
<reference evidence="16 17" key="1">
    <citation type="submission" date="2021-01" db="EMBL/GenBank/DDBJ databases">
        <title>Identification of strong promoters based on the transcriptome of Brevibacillus choshinensis.</title>
        <authorList>
            <person name="Yao D."/>
            <person name="Zhang K."/>
            <person name="Wu J."/>
        </authorList>
    </citation>
    <scope>NUCLEOTIDE SEQUENCE [LARGE SCALE GENOMIC DNA]</scope>
    <source>
        <strain evidence="16 17">HPD31-SP3</strain>
    </source>
</reference>
<dbReference type="InterPro" id="IPR035965">
    <property type="entry name" value="PAS-like_dom_sf"/>
</dbReference>
<keyword evidence="8" id="KW-0418">Kinase</keyword>
<evidence type="ECO:0000256" key="5">
    <source>
        <dbReference type="ARBA" id="ARBA00022553"/>
    </source>
</evidence>
<accession>A0ABX7FUD2</accession>
<keyword evidence="12" id="KW-0812">Transmembrane</keyword>
<protein>
    <recommendedName>
        <fullName evidence="3">histidine kinase</fullName>
        <ecNumber evidence="3">2.7.13.3</ecNumber>
    </recommendedName>
</protein>
<evidence type="ECO:0000256" key="1">
    <source>
        <dbReference type="ARBA" id="ARBA00000085"/>
    </source>
</evidence>
<evidence type="ECO:0000256" key="11">
    <source>
        <dbReference type="ARBA" id="ARBA00023136"/>
    </source>
</evidence>
<dbReference type="SUPFAM" id="SSF55785">
    <property type="entry name" value="PYP-like sensor domain (PAS domain)"/>
    <property type="match status" value="1"/>
</dbReference>
<dbReference type="NCBIfam" id="TIGR00229">
    <property type="entry name" value="sensory_box"/>
    <property type="match status" value="1"/>
</dbReference>
<dbReference type="InterPro" id="IPR031967">
    <property type="entry name" value="PhoR_single_Cache-like_dom"/>
</dbReference>
<evidence type="ECO:0000259" key="14">
    <source>
        <dbReference type="PROSITE" id="PS50112"/>
    </source>
</evidence>
<dbReference type="Proteomes" id="UP000596248">
    <property type="component" value="Chromosome"/>
</dbReference>
<dbReference type="Gene3D" id="3.30.565.10">
    <property type="entry name" value="Histidine kinase-like ATPase, C-terminal domain"/>
    <property type="match status" value="1"/>
</dbReference>
<dbReference type="Pfam" id="PF16736">
    <property type="entry name" value="sCache_like"/>
    <property type="match status" value="1"/>
</dbReference>
<keyword evidence="6" id="KW-0808">Transferase</keyword>
<dbReference type="PROSITE" id="PS50112">
    <property type="entry name" value="PAS"/>
    <property type="match status" value="1"/>
</dbReference>
<feature type="domain" description="HAMP" evidence="15">
    <location>
        <begin position="189"/>
        <end position="241"/>
    </location>
</feature>
<dbReference type="InterPro" id="IPR036890">
    <property type="entry name" value="HATPase_C_sf"/>
</dbReference>
<keyword evidence="17" id="KW-1185">Reference proteome</keyword>
<keyword evidence="11 12" id="KW-0472">Membrane</keyword>
<keyword evidence="12" id="KW-1133">Transmembrane helix</keyword>
<keyword evidence="5" id="KW-0597">Phosphoprotein</keyword>
<dbReference type="InterPro" id="IPR036097">
    <property type="entry name" value="HisK_dim/P_sf"/>
</dbReference>
<evidence type="ECO:0000256" key="2">
    <source>
        <dbReference type="ARBA" id="ARBA00004651"/>
    </source>
</evidence>
<dbReference type="SUPFAM" id="SSF55874">
    <property type="entry name" value="ATPase domain of HSP90 chaperone/DNA topoisomerase II/histidine kinase"/>
    <property type="match status" value="1"/>
</dbReference>
<comment type="catalytic activity">
    <reaction evidence="1">
        <text>ATP + protein L-histidine = ADP + protein N-phospho-L-histidine.</text>
        <dbReference type="EC" id="2.7.13.3"/>
    </reaction>
</comment>
<keyword evidence="9" id="KW-0067">ATP-binding</keyword>
<proteinExistence type="predicted"/>
<gene>
    <name evidence="16" type="ORF">JNE38_07420</name>
</gene>
<dbReference type="Pfam" id="PF00672">
    <property type="entry name" value="HAMP"/>
    <property type="match status" value="1"/>
</dbReference>
<dbReference type="RefSeq" id="WP_203355958.1">
    <property type="nucleotide sequence ID" value="NZ_CP069127.1"/>
</dbReference>
<dbReference type="SMART" id="SM00387">
    <property type="entry name" value="HATPase_c"/>
    <property type="match status" value="1"/>
</dbReference>
<evidence type="ECO:0000256" key="4">
    <source>
        <dbReference type="ARBA" id="ARBA00022475"/>
    </source>
</evidence>
<keyword evidence="10" id="KW-0902">Two-component regulatory system</keyword>